<keyword evidence="1" id="KW-0812">Transmembrane</keyword>
<dbReference type="InterPro" id="IPR017732">
    <property type="entry name" value="T4/T6SS_DotU"/>
</dbReference>
<dbReference type="PANTHER" id="PTHR38033:SF1">
    <property type="entry name" value="DOTU FAMILY TYPE IV_VI SECRETION SYSTEM PROTEIN"/>
    <property type="match status" value="1"/>
</dbReference>
<dbReference type="EMBL" id="CP007142">
    <property type="protein sequence ID" value="AJQ97515.1"/>
    <property type="molecule type" value="Genomic_DNA"/>
</dbReference>
<evidence type="ECO:0000313" key="4">
    <source>
        <dbReference type="Proteomes" id="UP000032266"/>
    </source>
</evidence>
<dbReference type="Proteomes" id="UP000032266">
    <property type="component" value="Chromosome"/>
</dbReference>
<dbReference type="KEGG" id="gsn:YC6258_05487"/>
<evidence type="ECO:0000259" key="2">
    <source>
        <dbReference type="Pfam" id="PF09850"/>
    </source>
</evidence>
<protein>
    <recommendedName>
        <fullName evidence="2">Type IV / VI secretion system DotU domain-containing protein</fullName>
    </recommendedName>
</protein>
<evidence type="ECO:0000313" key="3">
    <source>
        <dbReference type="EMBL" id="AJQ97515.1"/>
    </source>
</evidence>
<dbReference type="InterPro" id="IPR038522">
    <property type="entry name" value="T4/T6SS_DotU_sf"/>
</dbReference>
<dbReference type="RefSeq" id="WP_044619236.1">
    <property type="nucleotide sequence ID" value="NZ_CP007142.1"/>
</dbReference>
<name>A0A0C5VDW7_9GAMM</name>
<organism evidence="3 4">
    <name type="scientific">Gynuella sunshinyii YC6258</name>
    <dbReference type="NCBI Taxonomy" id="1445510"/>
    <lineage>
        <taxon>Bacteria</taxon>
        <taxon>Pseudomonadati</taxon>
        <taxon>Pseudomonadota</taxon>
        <taxon>Gammaproteobacteria</taxon>
        <taxon>Oceanospirillales</taxon>
        <taxon>Saccharospirillaceae</taxon>
        <taxon>Gynuella</taxon>
    </lineage>
</organism>
<feature type="transmembrane region" description="Helical" evidence="1">
    <location>
        <begin position="206"/>
        <end position="228"/>
    </location>
</feature>
<keyword evidence="4" id="KW-1185">Reference proteome</keyword>
<keyword evidence="1" id="KW-1133">Transmembrane helix</keyword>
<accession>A0A0C5VDW7</accession>
<keyword evidence="1" id="KW-0472">Membrane</keyword>
<feature type="domain" description="Type IV / VI secretion system DotU" evidence="2">
    <location>
        <begin position="15"/>
        <end position="228"/>
    </location>
</feature>
<dbReference type="Pfam" id="PF09850">
    <property type="entry name" value="DotU"/>
    <property type="match status" value="1"/>
</dbReference>
<dbReference type="AlphaFoldDB" id="A0A0C5VDW7"/>
<proteinExistence type="predicted"/>
<dbReference type="Gene3D" id="1.25.40.590">
    <property type="entry name" value="Type IV / VI secretion system, DotU"/>
    <property type="match status" value="1"/>
</dbReference>
<reference evidence="3 4" key="1">
    <citation type="submission" date="2014-01" db="EMBL/GenBank/DDBJ databases">
        <title>Full genme sequencing of cellulolytic bacterium Gynuella sunshinyii YC6258T gen. nov., sp. nov.</title>
        <authorList>
            <person name="Khan H."/>
            <person name="Chung E.J."/>
            <person name="Chung Y.R."/>
        </authorList>
    </citation>
    <scope>NUCLEOTIDE SEQUENCE [LARGE SCALE GENOMIC DNA]</scope>
    <source>
        <strain evidence="3 4">YC6258</strain>
    </source>
</reference>
<sequence>MKFQDKEFELLDRFLDAYEAVTRIRETLRQQEDYDPDTSASGICQQLKLEIDSALQSQDNDENLLAALQRSRYALVALVDEQLICTTDWAGKNSWVNNLLEEHVYNTSLAGWELFRDMDRLILQDSDLPYKPVLALIYLMVLQLGFRGELREEDERLQPYFDQLQDLVDGQTDGVPPVVLEQAFEQAYQHNIEPGSQQRLAPLSRWMTRIVLLTGVYLLASLAVWLGLLNDFRSLTEV</sequence>
<dbReference type="PANTHER" id="PTHR38033">
    <property type="entry name" value="MEMBRANE PROTEIN-RELATED"/>
    <property type="match status" value="1"/>
</dbReference>
<evidence type="ECO:0000256" key="1">
    <source>
        <dbReference type="SAM" id="Phobius"/>
    </source>
</evidence>
<dbReference type="HOGENOM" id="CLU_1164584_0_0_6"/>
<dbReference type="STRING" id="1445510.YC6258_05487"/>
<gene>
    <name evidence="3" type="ORF">YC6258_05487</name>
</gene>